<dbReference type="OrthoDB" id="9802842at2"/>
<keyword evidence="1" id="KW-1133">Transmembrane helix</keyword>
<dbReference type="GO" id="GO:0016020">
    <property type="term" value="C:membrane"/>
    <property type="evidence" value="ECO:0007669"/>
    <property type="project" value="InterPro"/>
</dbReference>
<dbReference type="RefSeq" id="WP_129606698.1">
    <property type="nucleotide sequence ID" value="NZ_CP035544.1"/>
</dbReference>
<protein>
    <submittedName>
        <fullName evidence="2">Succinate dehydrogenase cytochrome b subunit</fullName>
    </submittedName>
</protein>
<dbReference type="AlphaFoldDB" id="A0A411ECH3"/>
<dbReference type="NCBIfam" id="TIGR02046">
    <property type="entry name" value="sdhC_b558_fam"/>
    <property type="match status" value="1"/>
</dbReference>
<accession>A0A411ECH3</accession>
<dbReference type="CDD" id="cd03498">
    <property type="entry name" value="SQR_TypeB_2_TM"/>
    <property type="match status" value="1"/>
</dbReference>
<reference evidence="2 3" key="1">
    <citation type="submission" date="2019-01" db="EMBL/GenBank/DDBJ databases">
        <title>Muriicola soli sp. nov., isolated from soil.</title>
        <authorList>
            <person name="Kang H.J."/>
            <person name="Kim S.B."/>
        </authorList>
    </citation>
    <scope>NUCLEOTIDE SEQUENCE [LARGE SCALE GENOMIC DNA]</scope>
    <source>
        <strain evidence="2 3">MMS17-SY002</strain>
    </source>
</reference>
<dbReference type="SUPFAM" id="SSF81343">
    <property type="entry name" value="Fumarate reductase respiratory complex transmembrane subunits"/>
    <property type="match status" value="1"/>
</dbReference>
<evidence type="ECO:0000256" key="1">
    <source>
        <dbReference type="SAM" id="Phobius"/>
    </source>
</evidence>
<gene>
    <name evidence="2" type="ORF">EQY75_13505</name>
</gene>
<organism evidence="2 3">
    <name type="scientific">Muriicola soli</name>
    <dbReference type="NCBI Taxonomy" id="2507538"/>
    <lineage>
        <taxon>Bacteria</taxon>
        <taxon>Pseudomonadati</taxon>
        <taxon>Bacteroidota</taxon>
        <taxon>Flavobacteriia</taxon>
        <taxon>Flavobacteriales</taxon>
        <taxon>Flavobacteriaceae</taxon>
        <taxon>Muriicola</taxon>
    </lineage>
</organism>
<evidence type="ECO:0000313" key="2">
    <source>
        <dbReference type="EMBL" id="QBA65456.1"/>
    </source>
</evidence>
<feature type="transmembrane region" description="Helical" evidence="1">
    <location>
        <begin position="12"/>
        <end position="38"/>
    </location>
</feature>
<feature type="transmembrane region" description="Helical" evidence="1">
    <location>
        <begin position="101"/>
        <end position="122"/>
    </location>
</feature>
<dbReference type="InterPro" id="IPR034804">
    <property type="entry name" value="SQR/QFR_C/D"/>
</dbReference>
<evidence type="ECO:0000313" key="3">
    <source>
        <dbReference type="Proteomes" id="UP000290889"/>
    </source>
</evidence>
<keyword evidence="3" id="KW-1185">Reference proteome</keyword>
<dbReference type="KEGG" id="mur:EQY75_13505"/>
<feature type="transmembrane region" description="Helical" evidence="1">
    <location>
        <begin position="199"/>
        <end position="217"/>
    </location>
</feature>
<dbReference type="InterPro" id="IPR011138">
    <property type="entry name" value="Cytochrome_b-558"/>
</dbReference>
<keyword evidence="1" id="KW-0812">Transmembrane</keyword>
<sequence length="222" mass="25418">MSKLIKSSIARKIVMALSGIFLVLFLALHFTINFTSVISPETFNEFSHFMGYNPIVQFLMQPILIAGVVIHFVMGFVLEIQNNRARGVNYVQYKGSANAPWVSRNMIISGAVVLAFLGLHFYDFWIHEMAYKYVEVNPEDPTRYYAETVEKFAPFWRTALYILSFVLLSLHLWHGFASSFQTMGVNNKYTTSIKAFTKIYAVVIPLGFAFIALYHHLNPITH</sequence>
<name>A0A411ECH3_9FLAO</name>
<feature type="transmembrane region" description="Helical" evidence="1">
    <location>
        <begin position="159"/>
        <end position="178"/>
    </location>
</feature>
<feature type="transmembrane region" description="Helical" evidence="1">
    <location>
        <begin position="58"/>
        <end position="80"/>
    </location>
</feature>
<dbReference type="Proteomes" id="UP000290889">
    <property type="component" value="Chromosome"/>
</dbReference>
<dbReference type="Gene3D" id="1.20.1300.10">
    <property type="entry name" value="Fumarate reductase/succinate dehydrogenase, transmembrane subunit"/>
    <property type="match status" value="1"/>
</dbReference>
<keyword evidence="1" id="KW-0472">Membrane</keyword>
<proteinExistence type="predicted"/>
<dbReference type="EMBL" id="CP035544">
    <property type="protein sequence ID" value="QBA65456.1"/>
    <property type="molecule type" value="Genomic_DNA"/>
</dbReference>